<gene>
    <name evidence="1" type="ORF">B9Q06_09485</name>
</gene>
<evidence type="ECO:0000313" key="2">
    <source>
        <dbReference type="Proteomes" id="UP000241284"/>
    </source>
</evidence>
<dbReference type="EMBL" id="NEXH01000026">
    <property type="protein sequence ID" value="PSN94365.1"/>
    <property type="molecule type" value="Genomic_DNA"/>
</dbReference>
<evidence type="ECO:0008006" key="3">
    <source>
        <dbReference type="Google" id="ProtNLM"/>
    </source>
</evidence>
<dbReference type="AlphaFoldDB" id="A0A2R6B6V2"/>
<protein>
    <recommendedName>
        <fullName evidence="3">Aspartyl protease</fullName>
    </recommendedName>
</protein>
<accession>A0A2R6B6V2</accession>
<organism evidence="1 2">
    <name type="scientific">Candidatus Marsarchaeota G2 archaeon ECH_B_2</name>
    <dbReference type="NCBI Taxonomy" id="1978160"/>
    <lineage>
        <taxon>Archaea</taxon>
        <taxon>Candidatus Marsarchaeota</taxon>
        <taxon>Candidatus Marsarchaeota group 2</taxon>
    </lineage>
</organism>
<comment type="caution">
    <text evidence="1">The sequence shown here is derived from an EMBL/GenBank/DDBJ whole genome shotgun (WGS) entry which is preliminary data.</text>
</comment>
<dbReference type="Proteomes" id="UP000241284">
    <property type="component" value="Unassembled WGS sequence"/>
</dbReference>
<sequence>MRLHLGYWAPQQPIVLEVMLRNPKTGGFLPKQLLILDTGFRGLKAVALSLGTCRRLGLGIKDSKVVRSANGFQDTPVADDVAVEVMGRRVLSNVIVVELDPGLISLDLASSLFDSLEIDFHSGKVWAEIDGTQK</sequence>
<reference evidence="1 2" key="1">
    <citation type="submission" date="2017-04" db="EMBL/GenBank/DDBJ databases">
        <title>Novel microbial lineages endemic to geothermal iron-oxide mats fill important gaps in the evolutionary history of Archaea.</title>
        <authorList>
            <person name="Jay Z.J."/>
            <person name="Beam J.P."/>
            <person name="Dlakic M."/>
            <person name="Rusch D.B."/>
            <person name="Kozubal M.A."/>
            <person name="Inskeep W.P."/>
        </authorList>
    </citation>
    <scope>NUCLEOTIDE SEQUENCE [LARGE SCALE GENOMIC DNA]</scope>
    <source>
        <strain evidence="1">ECH_B_2</strain>
    </source>
</reference>
<proteinExistence type="predicted"/>
<evidence type="ECO:0000313" key="1">
    <source>
        <dbReference type="EMBL" id="PSN94365.1"/>
    </source>
</evidence>
<name>A0A2R6B6V2_9ARCH</name>